<organism evidence="2">
    <name type="scientific">Sesamum latifolium</name>
    <dbReference type="NCBI Taxonomy" id="2727402"/>
    <lineage>
        <taxon>Eukaryota</taxon>
        <taxon>Viridiplantae</taxon>
        <taxon>Streptophyta</taxon>
        <taxon>Embryophyta</taxon>
        <taxon>Tracheophyta</taxon>
        <taxon>Spermatophyta</taxon>
        <taxon>Magnoliopsida</taxon>
        <taxon>eudicotyledons</taxon>
        <taxon>Gunneridae</taxon>
        <taxon>Pentapetalae</taxon>
        <taxon>asterids</taxon>
        <taxon>lamiids</taxon>
        <taxon>Lamiales</taxon>
        <taxon>Pedaliaceae</taxon>
        <taxon>Sesamum</taxon>
    </lineage>
</organism>
<feature type="region of interest" description="Disordered" evidence="1">
    <location>
        <begin position="36"/>
        <end position="58"/>
    </location>
</feature>
<accession>A0AAW2XUV2</accession>
<comment type="caution">
    <text evidence="2">The sequence shown here is derived from an EMBL/GenBank/DDBJ whole genome shotgun (WGS) entry which is preliminary data.</text>
</comment>
<reference evidence="2" key="2">
    <citation type="journal article" date="2024" name="Plant">
        <title>Genomic evolution and insights into agronomic trait innovations of Sesamum species.</title>
        <authorList>
            <person name="Miao H."/>
            <person name="Wang L."/>
            <person name="Qu L."/>
            <person name="Liu H."/>
            <person name="Sun Y."/>
            <person name="Le M."/>
            <person name="Wang Q."/>
            <person name="Wei S."/>
            <person name="Zheng Y."/>
            <person name="Lin W."/>
            <person name="Duan Y."/>
            <person name="Cao H."/>
            <person name="Xiong S."/>
            <person name="Wang X."/>
            <person name="Wei L."/>
            <person name="Li C."/>
            <person name="Ma Q."/>
            <person name="Ju M."/>
            <person name="Zhao R."/>
            <person name="Li G."/>
            <person name="Mu C."/>
            <person name="Tian Q."/>
            <person name="Mei H."/>
            <person name="Zhang T."/>
            <person name="Gao T."/>
            <person name="Zhang H."/>
        </authorList>
    </citation>
    <scope>NUCLEOTIDE SEQUENCE</scope>
    <source>
        <strain evidence="2">KEN1</strain>
    </source>
</reference>
<protein>
    <submittedName>
        <fullName evidence="2">Uncharacterized protein</fullName>
    </submittedName>
</protein>
<evidence type="ECO:0000256" key="1">
    <source>
        <dbReference type="SAM" id="MobiDB-lite"/>
    </source>
</evidence>
<sequence length="58" mass="6373">MKKERSEEWGEAVAASRCSEEQRRMYGGCITSRTADCERSRGGRRGCTGNRGATSENG</sequence>
<dbReference type="AlphaFoldDB" id="A0AAW2XUV2"/>
<dbReference type="EMBL" id="JACGWN010000002">
    <property type="protein sequence ID" value="KAL0457743.1"/>
    <property type="molecule type" value="Genomic_DNA"/>
</dbReference>
<proteinExistence type="predicted"/>
<name>A0AAW2XUV2_9LAMI</name>
<gene>
    <name evidence="2" type="ORF">Slati_0401500</name>
</gene>
<reference evidence="2" key="1">
    <citation type="submission" date="2020-06" db="EMBL/GenBank/DDBJ databases">
        <authorList>
            <person name="Li T."/>
            <person name="Hu X."/>
            <person name="Zhang T."/>
            <person name="Song X."/>
            <person name="Zhang H."/>
            <person name="Dai N."/>
            <person name="Sheng W."/>
            <person name="Hou X."/>
            <person name="Wei L."/>
        </authorList>
    </citation>
    <scope>NUCLEOTIDE SEQUENCE</scope>
    <source>
        <strain evidence="2">KEN1</strain>
        <tissue evidence="2">Leaf</tissue>
    </source>
</reference>
<evidence type="ECO:0000313" key="2">
    <source>
        <dbReference type="EMBL" id="KAL0457743.1"/>
    </source>
</evidence>